<feature type="non-terminal residue" evidence="1">
    <location>
        <position position="1"/>
    </location>
</feature>
<gene>
    <name evidence="1" type="ORF">XDN619_LOCUS29498</name>
</gene>
<evidence type="ECO:0000313" key="2">
    <source>
        <dbReference type="Proteomes" id="UP000663887"/>
    </source>
</evidence>
<evidence type="ECO:0000313" key="1">
    <source>
        <dbReference type="EMBL" id="CAF2155768.1"/>
    </source>
</evidence>
<reference evidence="1" key="1">
    <citation type="submission" date="2021-02" db="EMBL/GenBank/DDBJ databases">
        <authorList>
            <person name="Nowell W R."/>
        </authorList>
    </citation>
    <scope>NUCLEOTIDE SEQUENCE</scope>
</reference>
<proteinExistence type="predicted"/>
<dbReference type="AlphaFoldDB" id="A0A816YCC1"/>
<dbReference type="Proteomes" id="UP000663887">
    <property type="component" value="Unassembled WGS sequence"/>
</dbReference>
<organism evidence="1 2">
    <name type="scientific">Rotaria magnacalcarata</name>
    <dbReference type="NCBI Taxonomy" id="392030"/>
    <lineage>
        <taxon>Eukaryota</taxon>
        <taxon>Metazoa</taxon>
        <taxon>Spiralia</taxon>
        <taxon>Gnathifera</taxon>
        <taxon>Rotifera</taxon>
        <taxon>Eurotatoria</taxon>
        <taxon>Bdelloidea</taxon>
        <taxon>Philodinida</taxon>
        <taxon>Philodinidae</taxon>
        <taxon>Rotaria</taxon>
    </lineage>
</organism>
<name>A0A816YCC1_9BILA</name>
<comment type="caution">
    <text evidence="1">The sequence shown here is derived from an EMBL/GenBank/DDBJ whole genome shotgun (WGS) entry which is preliminary data.</text>
</comment>
<accession>A0A816YCC1</accession>
<dbReference type="EMBL" id="CAJNRG010014379">
    <property type="protein sequence ID" value="CAF2155768.1"/>
    <property type="molecule type" value="Genomic_DNA"/>
</dbReference>
<sequence length="57" mass="6207">DFETNGPHVPTPRLELPVEIYFPENRTRIGSGPPIGFRGEGCSVSTCLTPTTFCQAL</sequence>
<protein>
    <submittedName>
        <fullName evidence="1">Uncharacterized protein</fullName>
    </submittedName>
</protein>